<protein>
    <recommendedName>
        <fullName evidence="2">UmuC domain-containing protein</fullName>
    </recommendedName>
</protein>
<evidence type="ECO:0000256" key="1">
    <source>
        <dbReference type="ARBA" id="ARBA00010945"/>
    </source>
</evidence>
<dbReference type="STRING" id="1802069.A2970_02215"/>
<dbReference type="InterPro" id="IPR001126">
    <property type="entry name" value="UmuC"/>
</dbReference>
<name>A0A1F7JB87_9BACT</name>
<dbReference type="GO" id="GO:0003684">
    <property type="term" value="F:damaged DNA binding"/>
    <property type="evidence" value="ECO:0007669"/>
    <property type="project" value="InterPro"/>
</dbReference>
<dbReference type="Gene3D" id="3.30.70.270">
    <property type="match status" value="1"/>
</dbReference>
<dbReference type="InterPro" id="IPR036775">
    <property type="entry name" value="DNA_pol_Y-fam_lit_finger_sf"/>
</dbReference>
<evidence type="ECO:0000313" key="4">
    <source>
        <dbReference type="Proteomes" id="UP000178857"/>
    </source>
</evidence>
<organism evidence="3 4">
    <name type="scientific">Candidatus Roizmanbacteria bacterium RIFCSPLOWO2_01_FULL_44_13</name>
    <dbReference type="NCBI Taxonomy" id="1802069"/>
    <lineage>
        <taxon>Bacteria</taxon>
        <taxon>Candidatus Roizmaniibacteriota</taxon>
    </lineage>
</organism>
<dbReference type="PANTHER" id="PTHR11076">
    <property type="entry name" value="DNA REPAIR POLYMERASE UMUC / TRANSFERASE FAMILY MEMBER"/>
    <property type="match status" value="1"/>
</dbReference>
<dbReference type="SUPFAM" id="SSF56672">
    <property type="entry name" value="DNA/RNA polymerases"/>
    <property type="match status" value="1"/>
</dbReference>
<comment type="similarity">
    <text evidence="1">Belongs to the DNA polymerase type-Y family.</text>
</comment>
<gene>
    <name evidence="3" type="ORF">A2970_02215</name>
</gene>
<dbReference type="AlphaFoldDB" id="A0A1F7JB87"/>
<dbReference type="Pfam" id="PF11799">
    <property type="entry name" value="IMS_C"/>
    <property type="match status" value="1"/>
</dbReference>
<dbReference type="SUPFAM" id="SSF100879">
    <property type="entry name" value="Lesion bypass DNA polymerase (Y-family), little finger domain"/>
    <property type="match status" value="1"/>
</dbReference>
<dbReference type="InterPro" id="IPR043502">
    <property type="entry name" value="DNA/RNA_pol_sf"/>
</dbReference>
<reference evidence="3 4" key="1">
    <citation type="journal article" date="2016" name="Nat. Commun.">
        <title>Thousands of microbial genomes shed light on interconnected biogeochemical processes in an aquifer system.</title>
        <authorList>
            <person name="Anantharaman K."/>
            <person name="Brown C.T."/>
            <person name="Hug L.A."/>
            <person name="Sharon I."/>
            <person name="Castelle C.J."/>
            <person name="Probst A.J."/>
            <person name="Thomas B.C."/>
            <person name="Singh A."/>
            <person name="Wilkins M.J."/>
            <person name="Karaoz U."/>
            <person name="Brodie E.L."/>
            <person name="Williams K.H."/>
            <person name="Hubbard S.S."/>
            <person name="Banfield J.F."/>
        </authorList>
    </citation>
    <scope>NUCLEOTIDE SEQUENCE [LARGE SCALE GENOMIC DNA]</scope>
</reference>
<dbReference type="InterPro" id="IPR043128">
    <property type="entry name" value="Rev_trsase/Diguanyl_cyclase"/>
</dbReference>
<dbReference type="GO" id="GO:0006281">
    <property type="term" value="P:DNA repair"/>
    <property type="evidence" value="ECO:0007669"/>
    <property type="project" value="InterPro"/>
</dbReference>
<dbReference type="GO" id="GO:0005829">
    <property type="term" value="C:cytosol"/>
    <property type="evidence" value="ECO:0007669"/>
    <property type="project" value="TreeGrafter"/>
</dbReference>
<proteinExistence type="inferred from homology"/>
<feature type="domain" description="UmuC" evidence="2">
    <location>
        <begin position="12"/>
        <end position="196"/>
    </location>
</feature>
<dbReference type="PANTHER" id="PTHR11076:SF35">
    <property type="entry name" value="DNA REPAIR PROTEIN HOMOLOG YOBH"/>
    <property type="match status" value="1"/>
</dbReference>
<dbReference type="Gene3D" id="3.40.1170.60">
    <property type="match status" value="1"/>
</dbReference>
<evidence type="ECO:0000259" key="2">
    <source>
        <dbReference type="PROSITE" id="PS50173"/>
    </source>
</evidence>
<accession>A0A1F7JB87</accession>
<sequence>MDLPINTAAPTIMHIDLNSCFAEVVQQANIQLRGKPMVVAAYPSPGGCILSPSIEAKKLGIKTGMRVGDAKKICPAVIVRESDPEMIRDVSGKFMRICHDYSPDVAPKSIDELVINFAELDDYHKKSLVEIGAEIKKRFLQEIGDWIFCNVGIATNRFLAKLASSLHKPDGLDVINHKNLKNVYSSVGLVDLHGINVKYEARLNAVGIFSPLDFLQAPDNFLRKQVFKSIVGHYWYLRLRGWEVDDFKSERKSFGQEYSLGEKTDEAEKLTALIMMLTEKMGRRLRDSDQTASGIHLGLLYDDWTFWHRGRKFNESLYTTQELFKKIMILFREQPAKKVVRKMAVSCFSLMPVADQTLSLFEDNAEKKRKISAAVDKINDRYGEYVVTPALMIKSKKTILDRIAFGGLR</sequence>
<dbReference type="InterPro" id="IPR050116">
    <property type="entry name" value="DNA_polymerase-Y"/>
</dbReference>
<dbReference type="Pfam" id="PF00817">
    <property type="entry name" value="IMS"/>
    <property type="match status" value="1"/>
</dbReference>
<dbReference type="InterPro" id="IPR017961">
    <property type="entry name" value="DNA_pol_Y-fam_little_finger"/>
</dbReference>
<comment type="caution">
    <text evidence="3">The sequence shown here is derived from an EMBL/GenBank/DDBJ whole genome shotgun (WGS) entry which is preliminary data.</text>
</comment>
<dbReference type="Proteomes" id="UP000178857">
    <property type="component" value="Unassembled WGS sequence"/>
</dbReference>
<dbReference type="GO" id="GO:0042276">
    <property type="term" value="P:error-prone translesion synthesis"/>
    <property type="evidence" value="ECO:0007669"/>
    <property type="project" value="TreeGrafter"/>
</dbReference>
<dbReference type="Gene3D" id="3.30.1490.100">
    <property type="entry name" value="DNA polymerase, Y-family, little finger domain"/>
    <property type="match status" value="1"/>
</dbReference>
<dbReference type="GO" id="GO:0003887">
    <property type="term" value="F:DNA-directed DNA polymerase activity"/>
    <property type="evidence" value="ECO:0007669"/>
    <property type="project" value="TreeGrafter"/>
</dbReference>
<evidence type="ECO:0000313" key="3">
    <source>
        <dbReference type="EMBL" id="OGK52844.1"/>
    </source>
</evidence>
<dbReference type="PROSITE" id="PS50173">
    <property type="entry name" value="UMUC"/>
    <property type="match status" value="1"/>
</dbReference>
<dbReference type="EMBL" id="MGAT01000013">
    <property type="protein sequence ID" value="OGK52844.1"/>
    <property type="molecule type" value="Genomic_DNA"/>
</dbReference>
<dbReference type="GO" id="GO:0009432">
    <property type="term" value="P:SOS response"/>
    <property type="evidence" value="ECO:0007669"/>
    <property type="project" value="TreeGrafter"/>
</dbReference>